<organism evidence="1 2">
    <name type="scientific">Arthrobacter gallicola</name>
    <dbReference type="NCBI Taxonomy" id="2762225"/>
    <lineage>
        <taxon>Bacteria</taxon>
        <taxon>Bacillati</taxon>
        <taxon>Actinomycetota</taxon>
        <taxon>Actinomycetes</taxon>
        <taxon>Micrococcales</taxon>
        <taxon>Micrococcaceae</taxon>
        <taxon>Arthrobacter</taxon>
    </lineage>
</organism>
<dbReference type="Proteomes" id="UP000609874">
    <property type="component" value="Unassembled WGS sequence"/>
</dbReference>
<proteinExistence type="predicted"/>
<accession>A0ABR8UNW1</accession>
<keyword evidence="2" id="KW-1185">Reference proteome</keyword>
<protein>
    <submittedName>
        <fullName evidence="1">Uncharacterized protein</fullName>
    </submittedName>
</protein>
<sequence>MDSGKETAGTQWWSRLEPATRAWLVSNNGDAVPDGIAAEVLAAGGPAAQPAGGGSGLYYPDEVIDWIEETANGEGASGFT</sequence>
<dbReference type="RefSeq" id="WP_191806608.1">
    <property type="nucleotide sequence ID" value="NZ_JACSQD010000001.1"/>
</dbReference>
<name>A0ABR8UNW1_9MICC</name>
<dbReference type="EMBL" id="JACSQD010000001">
    <property type="protein sequence ID" value="MBD7994253.1"/>
    <property type="molecule type" value="Genomic_DNA"/>
</dbReference>
<gene>
    <name evidence="1" type="ORF">H9639_02950</name>
</gene>
<evidence type="ECO:0000313" key="1">
    <source>
        <dbReference type="EMBL" id="MBD7994253.1"/>
    </source>
</evidence>
<reference evidence="1 2" key="1">
    <citation type="submission" date="2020-08" db="EMBL/GenBank/DDBJ databases">
        <title>A Genomic Blueprint of the Chicken Gut Microbiome.</title>
        <authorList>
            <person name="Gilroy R."/>
            <person name="Ravi A."/>
            <person name="Getino M."/>
            <person name="Pursley I."/>
            <person name="Horton D.L."/>
            <person name="Alikhan N.-F."/>
            <person name="Baker D."/>
            <person name="Gharbi K."/>
            <person name="Hall N."/>
            <person name="Watson M."/>
            <person name="Adriaenssens E.M."/>
            <person name="Foster-Nyarko E."/>
            <person name="Jarju S."/>
            <person name="Secka A."/>
            <person name="Antonio M."/>
            <person name="Oren A."/>
            <person name="Chaudhuri R."/>
            <person name="La Ragione R.M."/>
            <person name="Hildebrand F."/>
            <person name="Pallen M.J."/>
        </authorList>
    </citation>
    <scope>NUCLEOTIDE SEQUENCE [LARGE SCALE GENOMIC DNA]</scope>
    <source>
        <strain evidence="1 2">Sa2CUA1</strain>
    </source>
</reference>
<comment type="caution">
    <text evidence="1">The sequence shown here is derived from an EMBL/GenBank/DDBJ whole genome shotgun (WGS) entry which is preliminary data.</text>
</comment>
<evidence type="ECO:0000313" key="2">
    <source>
        <dbReference type="Proteomes" id="UP000609874"/>
    </source>
</evidence>